<proteinExistence type="inferred from homology"/>
<keyword evidence="6 8" id="KW-0472">Membrane</keyword>
<evidence type="ECO:0000256" key="6">
    <source>
        <dbReference type="ARBA" id="ARBA00023136"/>
    </source>
</evidence>
<dbReference type="Proteomes" id="UP000286594">
    <property type="component" value="Unassembled WGS sequence"/>
</dbReference>
<comment type="caution">
    <text evidence="12">The sequence shown here is derived from an EMBL/GenBank/DDBJ whole genome shotgun (WGS) entry which is preliminary data.</text>
</comment>
<evidence type="ECO:0000259" key="9">
    <source>
        <dbReference type="Pfam" id="PF00924"/>
    </source>
</evidence>
<dbReference type="SUPFAM" id="SSF50182">
    <property type="entry name" value="Sm-like ribonucleoproteins"/>
    <property type="match status" value="1"/>
</dbReference>
<feature type="transmembrane region" description="Helical" evidence="8">
    <location>
        <begin position="211"/>
        <end position="230"/>
    </location>
</feature>
<dbReference type="SUPFAM" id="SSF82689">
    <property type="entry name" value="Mechanosensitive channel protein MscS (YggB), C-terminal domain"/>
    <property type="match status" value="1"/>
</dbReference>
<dbReference type="InterPro" id="IPR052702">
    <property type="entry name" value="MscS-like_channel"/>
</dbReference>
<protein>
    <submittedName>
        <fullName evidence="12">Mechanosensitive ion channel family protein</fullName>
    </submittedName>
</protein>
<feature type="transmembrane region" description="Helical" evidence="8">
    <location>
        <begin position="379"/>
        <end position="400"/>
    </location>
</feature>
<sequence length="859" mass="92747">MARRARPRRAGGVRGMILRVLRLWLVVMLFALPLAAQEPDAPDYKSWNKTATTAEETVSEAKISDTKLSELRAEMVTWRTTFTDAQGVNADQIATVKSQIAALGDPPAEGQTEDPAIAKRRAELADTLAKLQAPGITAGEAATRADSIIRNIDKLVRERQAVKLLRLSPSALNPVNWSDGLSLFRWMGAWIYDETVWRFTQPSNYDTLRNSAPLIAVLVILSGILMLRGSRWMLGMTRWLLGKTAMRGRNLISGFVSLGQVLLPFIGAVLLVIALQLSSLFGPILMELFRELPVVLLLIVAAWWLGSRVFPGQPGAESALGLAEEGRAEGRFHVVMMGVAVGLEYLVINWITPRAEDFLGGAGVMASDKAQAVAARADAAISVLQAPLQVFAGLMLFRVGQLVRRQLKIMQAQDDDTAFRLNLMRWIANVLILIGLAGPVLGLIGYVSAANALIWPAITSLGLIGIVAVLQGFVAEFWVVITRSEERRREALVPVLAGFVLTIAALPLFALIWGARREDLMELWTQFRNGFDLGGVKISPTIFLTLVVVFAIGYTVTRLLQGALKSSILPKTSLDRGGQNAIVSGIGYIGIFLSAVLAISAAGIDLSSLAIVAGALSVGVGFGLQTIVQNFVSGIILLIERPISEGDWIQVGSQQGIVKAITVRSTRIETFDRSEVIVPNADLISGQVTNWTRANKNGRLIVPVGVAYGTDTRKVARILQEIAEAHPLVMMNPEPFVLFTEFGADSLNFEIRAILSDVNFTVRVRSEINHQINARFVEEGIEIPFAQRDIWLRNPEALAQAGQGGTAAAPVAGAGAVVPHGVVPSEPAQPVAPPRDPLDAGRDAVTLSDNDGAEEGDSR</sequence>
<dbReference type="PANTHER" id="PTHR30347:SF1">
    <property type="entry name" value="MECHANOSENSITIVE CHANNEL MSCK"/>
    <property type="match status" value="1"/>
</dbReference>
<dbReference type="InterPro" id="IPR011066">
    <property type="entry name" value="MscS_channel_C_sf"/>
</dbReference>
<feature type="region of interest" description="Disordered" evidence="7">
    <location>
        <begin position="818"/>
        <end position="859"/>
    </location>
</feature>
<dbReference type="Pfam" id="PF21082">
    <property type="entry name" value="MS_channel_3rd"/>
    <property type="match status" value="1"/>
</dbReference>
<dbReference type="Pfam" id="PF12607">
    <property type="entry name" value="DUF3772"/>
    <property type="match status" value="1"/>
</dbReference>
<dbReference type="InterPro" id="IPR006685">
    <property type="entry name" value="MscS_channel_2nd"/>
</dbReference>
<name>A0A443LCM6_9RHOB</name>
<dbReference type="InterPro" id="IPR010920">
    <property type="entry name" value="LSM_dom_sf"/>
</dbReference>
<dbReference type="AlphaFoldDB" id="A0A443LCM6"/>
<feature type="domain" description="Mechanosensitive ion channel MscS C-terminal" evidence="11">
    <location>
        <begin position="702"/>
        <end position="783"/>
    </location>
</feature>
<feature type="transmembrane region" description="Helical" evidence="8">
    <location>
        <begin position="491"/>
        <end position="515"/>
    </location>
</feature>
<dbReference type="InterPro" id="IPR049278">
    <property type="entry name" value="MS_channel_C"/>
</dbReference>
<keyword evidence="4 8" id="KW-0812">Transmembrane</keyword>
<organism evidence="12 13">
    <name type="scientific">Paenirhodobacter ferrireducens</name>
    <dbReference type="NCBI Taxonomy" id="1215032"/>
    <lineage>
        <taxon>Bacteria</taxon>
        <taxon>Pseudomonadati</taxon>
        <taxon>Pseudomonadota</taxon>
        <taxon>Alphaproteobacteria</taxon>
        <taxon>Rhodobacterales</taxon>
        <taxon>Rhodobacter group</taxon>
        <taxon>Paenirhodobacter</taxon>
    </lineage>
</organism>
<dbReference type="SUPFAM" id="SSF82861">
    <property type="entry name" value="Mechanosensitive channel protein MscS (YggB), transmembrane region"/>
    <property type="match status" value="1"/>
</dbReference>
<feature type="domain" description="Mechanosensitive ion channel MscS" evidence="9">
    <location>
        <begin position="626"/>
        <end position="693"/>
    </location>
</feature>
<evidence type="ECO:0000256" key="2">
    <source>
        <dbReference type="ARBA" id="ARBA00008017"/>
    </source>
</evidence>
<dbReference type="Gene3D" id="1.10.287.1260">
    <property type="match status" value="1"/>
</dbReference>
<dbReference type="InterPro" id="IPR006686">
    <property type="entry name" value="MscS_channel_CS"/>
</dbReference>
<accession>A0A443LCM6</accession>
<evidence type="ECO:0000259" key="11">
    <source>
        <dbReference type="Pfam" id="PF21082"/>
    </source>
</evidence>
<dbReference type="PROSITE" id="PS01246">
    <property type="entry name" value="UPF0003"/>
    <property type="match status" value="1"/>
</dbReference>
<dbReference type="InterPro" id="IPR023408">
    <property type="entry name" value="MscS_beta-dom_sf"/>
</dbReference>
<feature type="transmembrane region" description="Helical" evidence="8">
    <location>
        <begin position="332"/>
        <end position="351"/>
    </location>
</feature>
<dbReference type="Pfam" id="PF00924">
    <property type="entry name" value="MS_channel_2nd"/>
    <property type="match status" value="1"/>
</dbReference>
<feature type="domain" description="DUF3772" evidence="10">
    <location>
        <begin position="137"/>
        <end position="182"/>
    </location>
</feature>
<feature type="transmembrane region" description="Helical" evidence="8">
    <location>
        <begin position="453"/>
        <end position="479"/>
    </location>
</feature>
<keyword evidence="5 8" id="KW-1133">Transmembrane helix</keyword>
<evidence type="ECO:0000256" key="4">
    <source>
        <dbReference type="ARBA" id="ARBA00022692"/>
    </source>
</evidence>
<dbReference type="GO" id="GO:0005886">
    <property type="term" value="C:plasma membrane"/>
    <property type="evidence" value="ECO:0007669"/>
    <property type="project" value="UniProtKB-SubCell"/>
</dbReference>
<dbReference type="InterPro" id="IPR011014">
    <property type="entry name" value="MscS_channel_TM-2"/>
</dbReference>
<evidence type="ECO:0000256" key="5">
    <source>
        <dbReference type="ARBA" id="ARBA00022989"/>
    </source>
</evidence>
<comment type="subcellular location">
    <subcellularLocation>
        <location evidence="1">Cell membrane</location>
        <topology evidence="1">Multi-pass membrane protein</topology>
    </subcellularLocation>
</comment>
<evidence type="ECO:0000259" key="10">
    <source>
        <dbReference type="Pfam" id="PF12607"/>
    </source>
</evidence>
<evidence type="ECO:0000256" key="8">
    <source>
        <dbReference type="SAM" id="Phobius"/>
    </source>
</evidence>
<feature type="transmembrane region" description="Helical" evidence="8">
    <location>
        <begin position="251"/>
        <end position="274"/>
    </location>
</feature>
<evidence type="ECO:0000256" key="7">
    <source>
        <dbReference type="SAM" id="MobiDB-lite"/>
    </source>
</evidence>
<dbReference type="InterPro" id="IPR022249">
    <property type="entry name" value="DUF3772"/>
</dbReference>
<dbReference type="OrthoDB" id="9799209at2"/>
<dbReference type="GO" id="GO:0008381">
    <property type="term" value="F:mechanosensitive monoatomic ion channel activity"/>
    <property type="evidence" value="ECO:0007669"/>
    <property type="project" value="UniProtKB-ARBA"/>
</dbReference>
<comment type="similarity">
    <text evidence="2">Belongs to the MscS (TC 1.A.23) family.</text>
</comment>
<dbReference type="Gene3D" id="2.30.30.60">
    <property type="match status" value="1"/>
</dbReference>
<dbReference type="PANTHER" id="PTHR30347">
    <property type="entry name" value="POTASSIUM CHANNEL RELATED"/>
    <property type="match status" value="1"/>
</dbReference>
<gene>
    <name evidence="12" type="ORF">EOW65_12105</name>
</gene>
<evidence type="ECO:0000256" key="1">
    <source>
        <dbReference type="ARBA" id="ARBA00004651"/>
    </source>
</evidence>
<reference evidence="12 13" key="1">
    <citation type="submission" date="2019-01" db="EMBL/GenBank/DDBJ databases">
        <title>Sinorhodobacter populi sp. nov. isolated from the symptomatic bark tissue of Populus euramericana canker.</title>
        <authorList>
            <person name="Xu G."/>
        </authorList>
    </citation>
    <scope>NUCLEOTIDE SEQUENCE [LARGE SCALE GENOMIC DNA]</scope>
    <source>
        <strain evidence="12 13">CCTCC AB2012026</strain>
    </source>
</reference>
<feature type="transmembrane region" description="Helical" evidence="8">
    <location>
        <begin position="426"/>
        <end position="447"/>
    </location>
</feature>
<keyword evidence="3" id="KW-1003">Cell membrane</keyword>
<evidence type="ECO:0000313" key="12">
    <source>
        <dbReference type="EMBL" id="RWR46919.1"/>
    </source>
</evidence>
<feature type="transmembrane region" description="Helical" evidence="8">
    <location>
        <begin position="294"/>
        <end position="311"/>
    </location>
</feature>
<keyword evidence="13" id="KW-1185">Reference proteome</keyword>
<dbReference type="Gene3D" id="3.30.70.100">
    <property type="match status" value="1"/>
</dbReference>
<evidence type="ECO:0000313" key="13">
    <source>
        <dbReference type="Proteomes" id="UP000286594"/>
    </source>
</evidence>
<evidence type="ECO:0000256" key="3">
    <source>
        <dbReference type="ARBA" id="ARBA00022475"/>
    </source>
</evidence>
<feature type="transmembrane region" description="Helical" evidence="8">
    <location>
        <begin position="538"/>
        <end position="560"/>
    </location>
</feature>
<dbReference type="EMBL" id="SAVB01000016">
    <property type="protein sequence ID" value="RWR46919.1"/>
    <property type="molecule type" value="Genomic_DNA"/>
</dbReference>
<feature type="transmembrane region" description="Helical" evidence="8">
    <location>
        <begin position="581"/>
        <end position="604"/>
    </location>
</feature>